<accession>A0A818NH63</accession>
<name>A0A818NH63_9BILA</name>
<dbReference type="EMBL" id="CAJOAZ010000296">
    <property type="protein sequence ID" value="CAF3606782.1"/>
    <property type="molecule type" value="Genomic_DNA"/>
</dbReference>
<sequence>MNFTTVKAGSTGEKQVEQILNTFRNSFWLDEHRWFVQCDWSPITEKCYVYTLPYAFENFNIDFPICSKFTCAIDNTPCFYDCHITIDLIGAKRFLYTNGQNGSSAYNCEVNCLKQLQHILEQYRRVSSLRLCGWPLAILKMPQCNIKDVSVFELDLQCRTGREYYYTQEECDHFSRSILGIQSAKCSMSISSTELESSLKRKRSYGMVT</sequence>
<organism evidence="1 2">
    <name type="scientific">Adineta steineri</name>
    <dbReference type="NCBI Taxonomy" id="433720"/>
    <lineage>
        <taxon>Eukaryota</taxon>
        <taxon>Metazoa</taxon>
        <taxon>Spiralia</taxon>
        <taxon>Gnathifera</taxon>
        <taxon>Rotifera</taxon>
        <taxon>Eurotatoria</taxon>
        <taxon>Bdelloidea</taxon>
        <taxon>Adinetida</taxon>
        <taxon>Adinetidae</taxon>
        <taxon>Adineta</taxon>
    </lineage>
</organism>
<gene>
    <name evidence="1" type="ORF">OXD698_LOCUS6710</name>
</gene>
<evidence type="ECO:0000313" key="1">
    <source>
        <dbReference type="EMBL" id="CAF3606782.1"/>
    </source>
</evidence>
<protein>
    <submittedName>
        <fullName evidence="1">Uncharacterized protein</fullName>
    </submittedName>
</protein>
<dbReference type="AlphaFoldDB" id="A0A818NH63"/>
<proteinExistence type="predicted"/>
<reference evidence="1" key="1">
    <citation type="submission" date="2021-02" db="EMBL/GenBank/DDBJ databases">
        <authorList>
            <person name="Nowell W R."/>
        </authorList>
    </citation>
    <scope>NUCLEOTIDE SEQUENCE</scope>
</reference>
<comment type="caution">
    <text evidence="1">The sequence shown here is derived from an EMBL/GenBank/DDBJ whole genome shotgun (WGS) entry which is preliminary data.</text>
</comment>
<evidence type="ECO:0000313" key="2">
    <source>
        <dbReference type="Proteomes" id="UP000663844"/>
    </source>
</evidence>
<dbReference type="Proteomes" id="UP000663844">
    <property type="component" value="Unassembled WGS sequence"/>
</dbReference>